<comment type="subcellular location">
    <subcellularLocation>
        <location evidence="1">Membrane</location>
    </subcellularLocation>
</comment>
<evidence type="ECO:0000313" key="8">
    <source>
        <dbReference type="Proteomes" id="UP000499080"/>
    </source>
</evidence>
<organism evidence="7 8">
    <name type="scientific">Araneus ventricosus</name>
    <name type="common">Orbweaver spider</name>
    <name type="synonym">Epeira ventricosa</name>
    <dbReference type="NCBI Taxonomy" id="182803"/>
    <lineage>
        <taxon>Eukaryota</taxon>
        <taxon>Metazoa</taxon>
        <taxon>Ecdysozoa</taxon>
        <taxon>Arthropoda</taxon>
        <taxon>Chelicerata</taxon>
        <taxon>Arachnida</taxon>
        <taxon>Araneae</taxon>
        <taxon>Araneomorphae</taxon>
        <taxon>Entelegynae</taxon>
        <taxon>Araneoidea</taxon>
        <taxon>Araneidae</taxon>
        <taxon>Araneus</taxon>
    </lineage>
</organism>
<keyword evidence="3 5" id="KW-1133">Transmembrane helix</keyword>
<evidence type="ECO:0000313" key="7">
    <source>
        <dbReference type="EMBL" id="GBN56899.1"/>
    </source>
</evidence>
<dbReference type="GO" id="GO:0016020">
    <property type="term" value="C:membrane"/>
    <property type="evidence" value="ECO:0007669"/>
    <property type="project" value="UniProtKB-SubCell"/>
</dbReference>
<dbReference type="AlphaFoldDB" id="A0A4Y2Q070"/>
<dbReference type="GO" id="GO:0008610">
    <property type="term" value="P:lipid biosynthetic process"/>
    <property type="evidence" value="ECO:0007669"/>
    <property type="project" value="InterPro"/>
</dbReference>
<feature type="transmembrane region" description="Helical" evidence="5">
    <location>
        <begin position="201"/>
        <end position="219"/>
    </location>
</feature>
<dbReference type="PANTHER" id="PTHR11863">
    <property type="entry name" value="STEROL DESATURASE"/>
    <property type="match status" value="1"/>
</dbReference>
<evidence type="ECO:0000256" key="4">
    <source>
        <dbReference type="ARBA" id="ARBA00023136"/>
    </source>
</evidence>
<keyword evidence="8" id="KW-1185">Reference proteome</keyword>
<evidence type="ECO:0000256" key="5">
    <source>
        <dbReference type="SAM" id="Phobius"/>
    </source>
</evidence>
<dbReference type="InterPro" id="IPR050307">
    <property type="entry name" value="Sterol_Desaturase_Related"/>
</dbReference>
<reference evidence="7 8" key="1">
    <citation type="journal article" date="2019" name="Sci. Rep.">
        <title>Orb-weaving spider Araneus ventricosus genome elucidates the spidroin gene catalogue.</title>
        <authorList>
            <person name="Kono N."/>
            <person name="Nakamura H."/>
            <person name="Ohtoshi R."/>
            <person name="Moran D.A.P."/>
            <person name="Shinohara A."/>
            <person name="Yoshida Y."/>
            <person name="Fujiwara M."/>
            <person name="Mori M."/>
            <person name="Tomita M."/>
            <person name="Arakawa K."/>
        </authorList>
    </citation>
    <scope>NUCLEOTIDE SEQUENCE [LARGE SCALE GENOMIC DNA]</scope>
</reference>
<keyword evidence="4 5" id="KW-0472">Membrane</keyword>
<feature type="transmembrane region" description="Helical" evidence="5">
    <location>
        <begin position="163"/>
        <end position="189"/>
    </location>
</feature>
<feature type="domain" description="Fatty acid hydroxylase" evidence="6">
    <location>
        <begin position="130"/>
        <end position="253"/>
    </location>
</feature>
<sequence length="263" mass="30310">MRQFQSFSDKSGDILQNYWNVIYEFFGSDPLTLWVWGTFLMATVLHWTVGLCYTVIDLTGKPAFILKYKIQDASTHPVSLTDVLKVVKQVLINQMISFLLLFVGYYIMLLRGYDSGKTLPTLRRTLFELTVCVLTNEIWFYCSHRLLHHPSFYKHIHKVHHEWIAPISISALYCHPVEYVFCILVSAFIGPLLLGSHTATFWLWISLVMISTLIAHSGYSYPFPASPTAHDIHHSKFNANFGFWGIMDRIVGTDYKSKSKMAD</sequence>
<dbReference type="Pfam" id="PF04116">
    <property type="entry name" value="FA_hydroxylase"/>
    <property type="match status" value="1"/>
</dbReference>
<feature type="transmembrane region" description="Helical" evidence="5">
    <location>
        <begin position="33"/>
        <end position="56"/>
    </location>
</feature>
<evidence type="ECO:0000259" key="6">
    <source>
        <dbReference type="Pfam" id="PF04116"/>
    </source>
</evidence>
<feature type="transmembrane region" description="Helical" evidence="5">
    <location>
        <begin position="95"/>
        <end position="113"/>
    </location>
</feature>
<protein>
    <submittedName>
        <fullName evidence="7">Fatty acid hydroxylase domain-containing protein 2</fullName>
    </submittedName>
</protein>
<dbReference type="GO" id="GO:0005506">
    <property type="term" value="F:iron ion binding"/>
    <property type="evidence" value="ECO:0007669"/>
    <property type="project" value="InterPro"/>
</dbReference>
<dbReference type="OrthoDB" id="408954at2759"/>
<evidence type="ECO:0000256" key="1">
    <source>
        <dbReference type="ARBA" id="ARBA00004370"/>
    </source>
</evidence>
<accession>A0A4Y2Q070</accession>
<keyword evidence="2 5" id="KW-0812">Transmembrane</keyword>
<dbReference type="GO" id="GO:0016491">
    <property type="term" value="F:oxidoreductase activity"/>
    <property type="evidence" value="ECO:0007669"/>
    <property type="project" value="InterPro"/>
</dbReference>
<evidence type="ECO:0000256" key="2">
    <source>
        <dbReference type="ARBA" id="ARBA00022692"/>
    </source>
</evidence>
<proteinExistence type="predicted"/>
<dbReference type="EMBL" id="BGPR01012619">
    <property type="protein sequence ID" value="GBN56899.1"/>
    <property type="molecule type" value="Genomic_DNA"/>
</dbReference>
<comment type="caution">
    <text evidence="7">The sequence shown here is derived from an EMBL/GenBank/DDBJ whole genome shotgun (WGS) entry which is preliminary data.</text>
</comment>
<dbReference type="Proteomes" id="UP000499080">
    <property type="component" value="Unassembled WGS sequence"/>
</dbReference>
<evidence type="ECO:0000256" key="3">
    <source>
        <dbReference type="ARBA" id="ARBA00022989"/>
    </source>
</evidence>
<gene>
    <name evidence="7" type="primary">FAXDC2_1</name>
    <name evidence="7" type="ORF">AVEN_262406_1</name>
</gene>
<dbReference type="InterPro" id="IPR006694">
    <property type="entry name" value="Fatty_acid_hydroxylase"/>
</dbReference>
<name>A0A4Y2Q070_ARAVE</name>